<name>A0A379G9S0_9BACT</name>
<dbReference type="AlphaFoldDB" id="A0A379G9S0"/>
<reference evidence="1 2" key="1">
    <citation type="submission" date="2018-06" db="EMBL/GenBank/DDBJ databases">
        <authorList>
            <consortium name="Pathogen Informatics"/>
            <person name="Doyle S."/>
        </authorList>
    </citation>
    <scope>NUCLEOTIDE SEQUENCE [LARGE SCALE GENOMIC DNA]</scope>
    <source>
        <strain evidence="1 2">NCTC13043</strain>
    </source>
</reference>
<dbReference type="Proteomes" id="UP000254235">
    <property type="component" value="Unassembled WGS sequence"/>
</dbReference>
<dbReference type="OrthoDB" id="1074396at2"/>
<dbReference type="EMBL" id="UGTP01000002">
    <property type="protein sequence ID" value="SUC37642.1"/>
    <property type="molecule type" value="Genomic_DNA"/>
</dbReference>
<accession>A0A379G9S0</accession>
<organism evidence="1 2">
    <name type="scientific">Prevotella pallens</name>
    <dbReference type="NCBI Taxonomy" id="60133"/>
    <lineage>
        <taxon>Bacteria</taxon>
        <taxon>Pseudomonadati</taxon>
        <taxon>Bacteroidota</taxon>
        <taxon>Bacteroidia</taxon>
        <taxon>Bacteroidales</taxon>
        <taxon>Prevotellaceae</taxon>
        <taxon>Prevotella</taxon>
    </lineage>
</organism>
<evidence type="ECO:0000313" key="1">
    <source>
        <dbReference type="EMBL" id="SUC37642.1"/>
    </source>
</evidence>
<evidence type="ECO:0000313" key="2">
    <source>
        <dbReference type="Proteomes" id="UP000254235"/>
    </source>
</evidence>
<dbReference type="GeneID" id="78571769"/>
<gene>
    <name evidence="1" type="ORF">NCTC13043_02132</name>
</gene>
<dbReference type="RefSeq" id="WP_115084046.1">
    <property type="nucleotide sequence ID" value="NZ_CALBEW010000053.1"/>
</dbReference>
<proteinExistence type="predicted"/>
<sequence length="174" mass="20283">MVRNKIIKLSTIIGTLFLIVICFNSPFFIDLSKEKNNMIIKDKLNTKRTVLSSLFNTKANSKLSVYIIWDSYDVKNLPKEIPHHKILYTKNNYLIKRLLQVSFLYTGGDMSTLNSRLIIIQDGYKLYESQIILSKEDIGLQNNITGWIVPEKKNDLISIISKFNKYKYPFLIIK</sequence>
<protein>
    <submittedName>
        <fullName evidence="1">Uncharacterized protein</fullName>
    </submittedName>
</protein>